<evidence type="ECO:0000313" key="3">
    <source>
        <dbReference type="Proteomes" id="UP000238825"/>
    </source>
</evidence>
<gene>
    <name evidence="2" type="ORF">LS41612_11580</name>
</gene>
<accession>A0A2S0K0T3</accession>
<evidence type="ECO:0000259" key="1">
    <source>
        <dbReference type="Pfam" id="PF01609"/>
    </source>
</evidence>
<dbReference type="Proteomes" id="UP000238825">
    <property type="component" value="Chromosome"/>
</dbReference>
<dbReference type="GO" id="GO:0006313">
    <property type="term" value="P:DNA transposition"/>
    <property type="evidence" value="ECO:0007669"/>
    <property type="project" value="InterPro"/>
</dbReference>
<sequence length="185" mass="21732">MRFTVKIRSGRFKGHLAVSTKSQYTVGRLMSSGNLSDSKAAIPLLKKIVSIMPKHFTTTIFDAGYDYEPIYKQALAQTMRVVIKYNIRNESEYLGFDEYFRPICVSEHSYCYDSFDDKYNRLKYTRPKECASCPLRDDSLCQKVFKIKFATDIRKYTYPARGSEFWEKFHKERTAVERVNAYLKQ</sequence>
<evidence type="ECO:0000313" key="2">
    <source>
        <dbReference type="EMBL" id="AVK96854.1"/>
    </source>
</evidence>
<dbReference type="InterPro" id="IPR002559">
    <property type="entry name" value="Transposase_11"/>
</dbReference>
<feature type="domain" description="Transposase IS4-like" evidence="1">
    <location>
        <begin position="12"/>
        <end position="110"/>
    </location>
</feature>
<dbReference type="EMBL" id="CP019980">
    <property type="protein sequence ID" value="AVK96854.1"/>
    <property type="molecule type" value="Genomic_DNA"/>
</dbReference>
<organism evidence="2 3">
    <name type="scientific">Lysinibacillus sphaericus</name>
    <name type="common">Bacillus sphaericus</name>
    <dbReference type="NCBI Taxonomy" id="1421"/>
    <lineage>
        <taxon>Bacteria</taxon>
        <taxon>Bacillati</taxon>
        <taxon>Bacillota</taxon>
        <taxon>Bacilli</taxon>
        <taxon>Bacillales</taxon>
        <taxon>Bacillaceae</taxon>
        <taxon>Lysinibacillus</taxon>
    </lineage>
</organism>
<reference evidence="2 3" key="1">
    <citation type="submission" date="2017-03" db="EMBL/GenBank/DDBJ databases">
        <title>The whole genome sequencing and assembly of Lysinibacillus sphaericus DSM 28T strain.</title>
        <authorList>
            <person name="Lee Y.-J."/>
            <person name="Yi H."/>
            <person name="Bahn Y.-S."/>
            <person name="Kim J.F."/>
            <person name="Lee D.-W."/>
        </authorList>
    </citation>
    <scope>NUCLEOTIDE SEQUENCE [LARGE SCALE GENOMIC DNA]</scope>
    <source>
        <strain evidence="2 3">DSM 28</strain>
    </source>
</reference>
<name>A0A2S0K0T3_LYSSH</name>
<dbReference type="GO" id="GO:0004803">
    <property type="term" value="F:transposase activity"/>
    <property type="evidence" value="ECO:0007669"/>
    <property type="project" value="InterPro"/>
</dbReference>
<dbReference type="AlphaFoldDB" id="A0A2S0K0T3"/>
<proteinExistence type="predicted"/>
<dbReference type="GO" id="GO:0003677">
    <property type="term" value="F:DNA binding"/>
    <property type="evidence" value="ECO:0007669"/>
    <property type="project" value="InterPro"/>
</dbReference>
<dbReference type="Pfam" id="PF01609">
    <property type="entry name" value="DDE_Tnp_1"/>
    <property type="match status" value="1"/>
</dbReference>
<protein>
    <recommendedName>
        <fullName evidence="1">Transposase IS4-like domain-containing protein</fullName>
    </recommendedName>
</protein>